<feature type="coiled-coil region" evidence="1">
    <location>
        <begin position="135"/>
        <end position="162"/>
    </location>
</feature>
<evidence type="ECO:0000256" key="1">
    <source>
        <dbReference type="SAM" id="Coils"/>
    </source>
</evidence>
<evidence type="ECO:0000313" key="3">
    <source>
        <dbReference type="Proteomes" id="UP001066276"/>
    </source>
</evidence>
<keyword evidence="3" id="KW-1185">Reference proteome</keyword>
<name>A0AAV7RQJ5_PLEWA</name>
<dbReference type="AlphaFoldDB" id="A0AAV7RQJ5"/>
<organism evidence="2 3">
    <name type="scientific">Pleurodeles waltl</name>
    <name type="common">Iberian ribbed newt</name>
    <dbReference type="NCBI Taxonomy" id="8319"/>
    <lineage>
        <taxon>Eukaryota</taxon>
        <taxon>Metazoa</taxon>
        <taxon>Chordata</taxon>
        <taxon>Craniata</taxon>
        <taxon>Vertebrata</taxon>
        <taxon>Euteleostomi</taxon>
        <taxon>Amphibia</taxon>
        <taxon>Batrachia</taxon>
        <taxon>Caudata</taxon>
        <taxon>Salamandroidea</taxon>
        <taxon>Salamandridae</taxon>
        <taxon>Pleurodelinae</taxon>
        <taxon>Pleurodeles</taxon>
    </lineage>
</organism>
<proteinExistence type="predicted"/>
<dbReference type="Proteomes" id="UP001066276">
    <property type="component" value="Chromosome 5"/>
</dbReference>
<reference evidence="2" key="1">
    <citation type="journal article" date="2022" name="bioRxiv">
        <title>Sequencing and chromosome-scale assembly of the giantPleurodeles waltlgenome.</title>
        <authorList>
            <person name="Brown T."/>
            <person name="Elewa A."/>
            <person name="Iarovenko S."/>
            <person name="Subramanian E."/>
            <person name="Araus A.J."/>
            <person name="Petzold A."/>
            <person name="Susuki M."/>
            <person name="Suzuki K.-i.T."/>
            <person name="Hayashi T."/>
            <person name="Toyoda A."/>
            <person name="Oliveira C."/>
            <person name="Osipova E."/>
            <person name="Leigh N.D."/>
            <person name="Simon A."/>
            <person name="Yun M.H."/>
        </authorList>
    </citation>
    <scope>NUCLEOTIDE SEQUENCE</scope>
    <source>
        <strain evidence="2">20211129_DDA</strain>
        <tissue evidence="2">Liver</tissue>
    </source>
</reference>
<sequence length="180" mass="19453">MLSVLYDVIKEGEGERRLGGDHANHKTAIKDNAKGSGQVLMLPGDERGTQASFAASTNASSSVDNYGPVSVPGVTIAGNDIERNPAPCISSSNSAPASNLFQASSMEEWMGQILLELLAIKLSQEVAHKETKDQLNQLNTHFAQLSTRISQFEQRVSDLEDLRKQSGTAIARIQSELEEL</sequence>
<dbReference type="EMBL" id="JANPWB010000009">
    <property type="protein sequence ID" value="KAJ1154238.1"/>
    <property type="molecule type" value="Genomic_DNA"/>
</dbReference>
<protein>
    <submittedName>
        <fullName evidence="2">Uncharacterized protein</fullName>
    </submittedName>
</protein>
<gene>
    <name evidence="2" type="ORF">NDU88_006992</name>
</gene>
<comment type="caution">
    <text evidence="2">The sequence shown here is derived from an EMBL/GenBank/DDBJ whole genome shotgun (WGS) entry which is preliminary data.</text>
</comment>
<evidence type="ECO:0000313" key="2">
    <source>
        <dbReference type="EMBL" id="KAJ1154238.1"/>
    </source>
</evidence>
<accession>A0AAV7RQJ5</accession>
<keyword evidence="1" id="KW-0175">Coiled coil</keyword>